<evidence type="ECO:0000256" key="1">
    <source>
        <dbReference type="SAM" id="MobiDB-lite"/>
    </source>
</evidence>
<keyword evidence="4" id="KW-1185">Reference proteome</keyword>
<comment type="caution">
    <text evidence="3">The sequence shown here is derived from an EMBL/GenBank/DDBJ whole genome shotgun (WGS) entry which is preliminary data.</text>
</comment>
<proteinExistence type="predicted"/>
<feature type="chain" id="PRO_5042167312" evidence="2">
    <location>
        <begin position="25"/>
        <end position="119"/>
    </location>
</feature>
<dbReference type="EMBL" id="JAHWGI010001215">
    <property type="protein sequence ID" value="KAK3925086.1"/>
    <property type="molecule type" value="Genomic_DNA"/>
</dbReference>
<feature type="signal peptide" evidence="2">
    <location>
        <begin position="1"/>
        <end position="24"/>
    </location>
</feature>
<reference evidence="3" key="2">
    <citation type="journal article" date="2023" name="BMC Genomics">
        <title>Pest status, molecular evolution, and epigenetic factors derived from the genome assembly of Frankliniella fusca, a thysanopteran phytovirus vector.</title>
        <authorList>
            <person name="Catto M.A."/>
            <person name="Labadie P.E."/>
            <person name="Jacobson A.L."/>
            <person name="Kennedy G.G."/>
            <person name="Srinivasan R."/>
            <person name="Hunt B.G."/>
        </authorList>
    </citation>
    <scope>NUCLEOTIDE SEQUENCE</scope>
    <source>
        <strain evidence="3">PL_HMW_Pooled</strain>
    </source>
</reference>
<dbReference type="AlphaFoldDB" id="A0AAE1LLW6"/>
<keyword evidence="3" id="KW-0396">Initiation factor</keyword>
<reference evidence="3" key="1">
    <citation type="submission" date="2021-07" db="EMBL/GenBank/DDBJ databases">
        <authorList>
            <person name="Catto M.A."/>
            <person name="Jacobson A."/>
            <person name="Kennedy G."/>
            <person name="Labadie P."/>
            <person name="Hunt B.G."/>
            <person name="Srinivasan R."/>
        </authorList>
    </citation>
    <scope>NUCLEOTIDE SEQUENCE</scope>
    <source>
        <strain evidence="3">PL_HMW_Pooled</strain>
        <tissue evidence="3">Head</tissue>
    </source>
</reference>
<evidence type="ECO:0000256" key="2">
    <source>
        <dbReference type="SAM" id="SignalP"/>
    </source>
</evidence>
<keyword evidence="2" id="KW-0732">Signal</keyword>
<organism evidence="3 4">
    <name type="scientific">Frankliniella fusca</name>
    <dbReference type="NCBI Taxonomy" id="407009"/>
    <lineage>
        <taxon>Eukaryota</taxon>
        <taxon>Metazoa</taxon>
        <taxon>Ecdysozoa</taxon>
        <taxon>Arthropoda</taxon>
        <taxon>Hexapoda</taxon>
        <taxon>Insecta</taxon>
        <taxon>Pterygota</taxon>
        <taxon>Neoptera</taxon>
        <taxon>Paraneoptera</taxon>
        <taxon>Thysanoptera</taxon>
        <taxon>Terebrantia</taxon>
        <taxon>Thripoidea</taxon>
        <taxon>Thripidae</taxon>
        <taxon>Frankliniella</taxon>
    </lineage>
</organism>
<sequence>MCISPGRGVLVLAVLVVGVQVRRGERHHRARAHTRRPCAGRRGGGVNPKQIIQVAHATTNSHSATSTTKTSQRRVSDRRAQVAPVVRGPGRLGVSCSTCLPAGVTPLHHGWPGVQTACL</sequence>
<evidence type="ECO:0000313" key="4">
    <source>
        <dbReference type="Proteomes" id="UP001219518"/>
    </source>
</evidence>
<feature type="region of interest" description="Disordered" evidence="1">
    <location>
        <begin position="58"/>
        <end position="79"/>
    </location>
</feature>
<evidence type="ECO:0000313" key="3">
    <source>
        <dbReference type="EMBL" id="KAK3925086.1"/>
    </source>
</evidence>
<accession>A0AAE1LLW6</accession>
<gene>
    <name evidence="3" type="ORF">KUF71_013355</name>
</gene>
<dbReference type="GO" id="GO:0003743">
    <property type="term" value="F:translation initiation factor activity"/>
    <property type="evidence" value="ECO:0007669"/>
    <property type="project" value="UniProtKB-KW"/>
</dbReference>
<dbReference type="Proteomes" id="UP001219518">
    <property type="component" value="Unassembled WGS sequence"/>
</dbReference>
<feature type="compositionally biased region" description="Low complexity" evidence="1">
    <location>
        <begin position="58"/>
        <end position="70"/>
    </location>
</feature>
<protein>
    <submittedName>
        <fullName evidence="3">Translation initiation factor IF-2</fullName>
    </submittedName>
</protein>
<name>A0AAE1LLW6_9NEOP</name>
<keyword evidence="3" id="KW-0648">Protein biosynthesis</keyword>
<feature type="non-terminal residue" evidence="3">
    <location>
        <position position="119"/>
    </location>
</feature>